<proteinExistence type="predicted"/>
<accession>A0A1G7SLZ5</accession>
<dbReference type="OrthoDB" id="9792788at2"/>
<dbReference type="EMBL" id="FNCE01000007">
    <property type="protein sequence ID" value="SDG24008.1"/>
    <property type="molecule type" value="Genomic_DNA"/>
</dbReference>
<dbReference type="NCBIfam" id="NF008528">
    <property type="entry name" value="PRK11463.1-2"/>
    <property type="match status" value="1"/>
</dbReference>
<feature type="transmembrane region" description="Helical" evidence="2">
    <location>
        <begin position="90"/>
        <end position="108"/>
    </location>
</feature>
<name>A0A1G7SLZ5_9PROT</name>
<gene>
    <name evidence="3" type="ORF">SAMN05216241_10762</name>
</gene>
<dbReference type="PANTHER" id="PTHR35335">
    <property type="entry name" value="UPF0716 PROTEIN FXSA"/>
    <property type="match status" value="1"/>
</dbReference>
<dbReference type="Pfam" id="PF04186">
    <property type="entry name" value="FxsA"/>
    <property type="match status" value="1"/>
</dbReference>
<keyword evidence="4" id="KW-1185">Reference proteome</keyword>
<protein>
    <submittedName>
        <fullName evidence="3">UPF0716 protein FxsA</fullName>
    </submittedName>
</protein>
<evidence type="ECO:0000313" key="4">
    <source>
        <dbReference type="Proteomes" id="UP000199415"/>
    </source>
</evidence>
<feature type="region of interest" description="Disordered" evidence="1">
    <location>
        <begin position="125"/>
        <end position="167"/>
    </location>
</feature>
<dbReference type="AlphaFoldDB" id="A0A1G7SLZ5"/>
<dbReference type="InterPro" id="IPR007313">
    <property type="entry name" value="FxsA"/>
</dbReference>
<dbReference type="Proteomes" id="UP000199415">
    <property type="component" value="Unassembled WGS sequence"/>
</dbReference>
<sequence length="167" mass="17950">MGLALLLAFIGVPIIEIAVLIQVGGLIGLWPTIGLVVLSAVVGSMELRRQGLNTLFSLRQQLDRGELPTQTLFDGVCLLFAGALLLTPGFVTDVFGLSLFLAPVRRLLRVTVGRHLAKRMETRVYTAGGPGRGPGGPGGGDGPIDVDYEDVTERDAREETDRDRRID</sequence>
<keyword evidence="2" id="KW-0472">Membrane</keyword>
<reference evidence="3 4" key="1">
    <citation type="submission" date="2016-10" db="EMBL/GenBank/DDBJ databases">
        <authorList>
            <person name="de Groot N.N."/>
        </authorList>
    </citation>
    <scope>NUCLEOTIDE SEQUENCE [LARGE SCALE GENOMIC DNA]</scope>
    <source>
        <strain evidence="3 4">DSM 25584</strain>
    </source>
</reference>
<dbReference type="PANTHER" id="PTHR35335:SF1">
    <property type="entry name" value="UPF0716 PROTEIN FXSA"/>
    <property type="match status" value="1"/>
</dbReference>
<dbReference type="RefSeq" id="WP_090020406.1">
    <property type="nucleotide sequence ID" value="NZ_FNCE01000007.1"/>
</dbReference>
<organism evidence="3 4">
    <name type="scientific">Limimonas halophila</name>
    <dbReference type="NCBI Taxonomy" id="1082479"/>
    <lineage>
        <taxon>Bacteria</taxon>
        <taxon>Pseudomonadati</taxon>
        <taxon>Pseudomonadota</taxon>
        <taxon>Alphaproteobacteria</taxon>
        <taxon>Rhodospirillales</taxon>
        <taxon>Rhodovibrionaceae</taxon>
        <taxon>Limimonas</taxon>
    </lineage>
</organism>
<feature type="compositionally biased region" description="Basic and acidic residues" evidence="1">
    <location>
        <begin position="151"/>
        <end position="167"/>
    </location>
</feature>
<dbReference type="STRING" id="1082479.SAMN05216241_10762"/>
<keyword evidence="2" id="KW-0812">Transmembrane</keyword>
<feature type="compositionally biased region" description="Gly residues" evidence="1">
    <location>
        <begin position="128"/>
        <end position="142"/>
    </location>
</feature>
<keyword evidence="2" id="KW-1133">Transmembrane helix</keyword>
<dbReference type="GO" id="GO:0016020">
    <property type="term" value="C:membrane"/>
    <property type="evidence" value="ECO:0007669"/>
    <property type="project" value="InterPro"/>
</dbReference>
<evidence type="ECO:0000256" key="1">
    <source>
        <dbReference type="SAM" id="MobiDB-lite"/>
    </source>
</evidence>
<evidence type="ECO:0000256" key="2">
    <source>
        <dbReference type="SAM" id="Phobius"/>
    </source>
</evidence>
<evidence type="ECO:0000313" key="3">
    <source>
        <dbReference type="EMBL" id="SDG24008.1"/>
    </source>
</evidence>